<dbReference type="Proteomes" id="UP000177457">
    <property type="component" value="Unassembled WGS sequence"/>
</dbReference>
<evidence type="ECO:0000256" key="2">
    <source>
        <dbReference type="ARBA" id="ARBA00023012"/>
    </source>
</evidence>
<dbReference type="InterPro" id="IPR050595">
    <property type="entry name" value="Bact_response_regulator"/>
</dbReference>
<keyword evidence="1 3" id="KW-0597">Phosphoprotein</keyword>
<dbReference type="PANTHER" id="PTHR44591:SF14">
    <property type="entry name" value="PROTEIN PILG"/>
    <property type="match status" value="1"/>
</dbReference>
<dbReference type="InterPro" id="IPR001789">
    <property type="entry name" value="Sig_transdc_resp-reg_receiver"/>
</dbReference>
<accession>A0A1F6MFJ1</accession>
<dbReference type="CDD" id="cd00156">
    <property type="entry name" value="REC"/>
    <property type="match status" value="1"/>
</dbReference>
<dbReference type="SUPFAM" id="SSF52172">
    <property type="entry name" value="CheY-like"/>
    <property type="match status" value="1"/>
</dbReference>
<dbReference type="EMBL" id="MFQE01000047">
    <property type="protein sequence ID" value="OGH70406.1"/>
    <property type="molecule type" value="Genomic_DNA"/>
</dbReference>
<protein>
    <recommendedName>
        <fullName evidence="4">Response regulatory domain-containing protein</fullName>
    </recommendedName>
</protein>
<keyword evidence="2" id="KW-0902">Two-component regulatory system</keyword>
<evidence type="ECO:0000256" key="1">
    <source>
        <dbReference type="ARBA" id="ARBA00022553"/>
    </source>
</evidence>
<proteinExistence type="predicted"/>
<evidence type="ECO:0000313" key="6">
    <source>
        <dbReference type="Proteomes" id="UP000177457"/>
    </source>
</evidence>
<feature type="modified residue" description="4-aspartylphosphate" evidence="3">
    <location>
        <position position="57"/>
    </location>
</feature>
<evidence type="ECO:0000313" key="5">
    <source>
        <dbReference type="EMBL" id="OGH70406.1"/>
    </source>
</evidence>
<sequence>MTKKKKEAILIVEDEPTLLRVIAEKLTHEGFHALEAKNGKEGIALAVKKRPDLILLDIIMPVMDGMTMLAKLRKDAWGKNVPVVILTNLSDEKKVGDAIEKGVFDYLVKSDWTLEDVVKKVKKRLKKK</sequence>
<comment type="caution">
    <text evidence="5">The sequence shown here is derived from an EMBL/GenBank/DDBJ whole genome shotgun (WGS) entry which is preliminary data.</text>
</comment>
<reference evidence="5 6" key="1">
    <citation type="journal article" date="2016" name="Nat. Commun.">
        <title>Thousands of microbial genomes shed light on interconnected biogeochemical processes in an aquifer system.</title>
        <authorList>
            <person name="Anantharaman K."/>
            <person name="Brown C.T."/>
            <person name="Hug L.A."/>
            <person name="Sharon I."/>
            <person name="Castelle C.J."/>
            <person name="Probst A.J."/>
            <person name="Thomas B.C."/>
            <person name="Singh A."/>
            <person name="Wilkins M.J."/>
            <person name="Karaoz U."/>
            <person name="Brodie E.L."/>
            <person name="Williams K.H."/>
            <person name="Hubbard S.S."/>
            <person name="Banfield J.F."/>
        </authorList>
    </citation>
    <scope>NUCLEOTIDE SEQUENCE [LARGE SCALE GENOMIC DNA]</scope>
</reference>
<feature type="domain" description="Response regulatory" evidence="4">
    <location>
        <begin position="8"/>
        <end position="124"/>
    </location>
</feature>
<name>A0A1F6MFJ1_9BACT</name>
<dbReference type="GO" id="GO:0000160">
    <property type="term" value="P:phosphorelay signal transduction system"/>
    <property type="evidence" value="ECO:0007669"/>
    <property type="project" value="UniProtKB-KW"/>
</dbReference>
<dbReference type="AlphaFoldDB" id="A0A1F6MFJ1"/>
<dbReference type="SMART" id="SM00448">
    <property type="entry name" value="REC"/>
    <property type="match status" value="1"/>
</dbReference>
<dbReference type="STRING" id="1798683.A3C90_00610"/>
<dbReference type="Pfam" id="PF00072">
    <property type="entry name" value="Response_reg"/>
    <property type="match status" value="1"/>
</dbReference>
<dbReference type="InterPro" id="IPR011006">
    <property type="entry name" value="CheY-like_superfamily"/>
</dbReference>
<dbReference type="PANTHER" id="PTHR44591">
    <property type="entry name" value="STRESS RESPONSE REGULATOR PROTEIN 1"/>
    <property type="match status" value="1"/>
</dbReference>
<gene>
    <name evidence="5" type="ORF">A3C90_00610</name>
</gene>
<evidence type="ECO:0000256" key="3">
    <source>
        <dbReference type="PROSITE-ProRule" id="PRU00169"/>
    </source>
</evidence>
<organism evidence="5 6">
    <name type="scientific">Candidatus Magasanikbacteria bacterium RIFCSPHIGHO2_02_FULL_51_14</name>
    <dbReference type="NCBI Taxonomy" id="1798683"/>
    <lineage>
        <taxon>Bacteria</taxon>
        <taxon>Candidatus Magasanikiibacteriota</taxon>
    </lineage>
</organism>
<dbReference type="Gene3D" id="3.40.50.2300">
    <property type="match status" value="1"/>
</dbReference>
<dbReference type="PROSITE" id="PS50110">
    <property type="entry name" value="RESPONSE_REGULATORY"/>
    <property type="match status" value="1"/>
</dbReference>
<evidence type="ECO:0000259" key="4">
    <source>
        <dbReference type="PROSITE" id="PS50110"/>
    </source>
</evidence>